<evidence type="ECO:0000256" key="1">
    <source>
        <dbReference type="SAM" id="Coils"/>
    </source>
</evidence>
<keyword evidence="1" id="KW-0175">Coiled coil</keyword>
<feature type="coiled-coil region" evidence="1">
    <location>
        <begin position="134"/>
        <end position="182"/>
    </location>
</feature>
<dbReference type="AlphaFoldDB" id="A0A146K3A1"/>
<dbReference type="EMBL" id="GDID01005244">
    <property type="protein sequence ID" value="JAP91362.1"/>
    <property type="molecule type" value="Transcribed_RNA"/>
</dbReference>
<name>A0A146K3A1_9EUKA</name>
<evidence type="ECO:0000313" key="2">
    <source>
        <dbReference type="EMBL" id="JAP91362.1"/>
    </source>
</evidence>
<gene>
    <name evidence="2" type="ORF">TPC1_17049</name>
</gene>
<reference evidence="2" key="1">
    <citation type="submission" date="2015-07" db="EMBL/GenBank/DDBJ databases">
        <title>Adaptation to a free-living lifestyle via gene acquisitions in the diplomonad Trepomonas sp. PC1.</title>
        <authorList>
            <person name="Xu F."/>
            <person name="Jerlstrom-Hultqvist J."/>
            <person name="Kolisko M."/>
            <person name="Simpson A.G.B."/>
            <person name="Roger A.J."/>
            <person name="Svard S.G."/>
            <person name="Andersson J.O."/>
        </authorList>
    </citation>
    <scope>NUCLEOTIDE SEQUENCE</scope>
    <source>
        <strain evidence="2">PC1</strain>
    </source>
</reference>
<accession>A0A146K3A1</accession>
<protein>
    <submittedName>
        <fullName evidence="2">Uncharacterized protein</fullName>
    </submittedName>
</protein>
<proteinExistence type="predicted"/>
<organism evidence="2">
    <name type="scientific">Trepomonas sp. PC1</name>
    <dbReference type="NCBI Taxonomy" id="1076344"/>
    <lineage>
        <taxon>Eukaryota</taxon>
        <taxon>Metamonada</taxon>
        <taxon>Diplomonadida</taxon>
        <taxon>Hexamitidae</taxon>
        <taxon>Hexamitinae</taxon>
        <taxon>Trepomonas</taxon>
    </lineage>
</organism>
<feature type="non-terminal residue" evidence="2">
    <location>
        <position position="288"/>
    </location>
</feature>
<sequence>QQLEKEQYAIIFHQLLKYNKQFVPELLKVQNINNCMKQTYSQYDFQRQCINDVDKLQQFKPLYNPQISQMQSTIEAKSLYKFSDLEECSQSMTSTIYQRPQSTSNLRSNSPSFCQAQKITKRQTIDESTMQSRIVTLKQDIENKMQRLQDMKKQITSREKIFQQVKDAQQQMQKQLQNTEQKQISERINEQQTLQQKLHEEIQGIKIRITDLASVSDEKMQIQGKNIVQQVECLFKKLIVQSKNKIFQASKQSTLKVYEQDINIVQNVDQLEQQYKNLILEKAQLQLK</sequence>
<feature type="non-terminal residue" evidence="2">
    <location>
        <position position="1"/>
    </location>
</feature>